<evidence type="ECO:0000256" key="1">
    <source>
        <dbReference type="SAM" id="Phobius"/>
    </source>
</evidence>
<dbReference type="SUPFAM" id="SSF49899">
    <property type="entry name" value="Concanavalin A-like lectins/glucanases"/>
    <property type="match status" value="1"/>
</dbReference>
<organism evidence="2">
    <name type="scientific">viral metagenome</name>
    <dbReference type="NCBI Taxonomy" id="1070528"/>
    <lineage>
        <taxon>unclassified sequences</taxon>
        <taxon>metagenomes</taxon>
        <taxon>organismal metagenomes</taxon>
    </lineage>
</organism>
<keyword evidence="1" id="KW-1133">Transmembrane helix</keyword>
<feature type="transmembrane region" description="Helical" evidence="1">
    <location>
        <begin position="167"/>
        <end position="188"/>
    </location>
</feature>
<evidence type="ECO:0000313" key="2">
    <source>
        <dbReference type="EMBL" id="QHT94506.1"/>
    </source>
</evidence>
<sequence>MANETNVFKLDYIKYILILLTIILIPIMFEFAIQNRTVFDNTYMYVVFLVFVPLLSLLGYEYFIKKGKADSDRVSMYFGVFLLGLLLVSVFFSQLAMYKTTFTYLTYFLIASFIAIAVVTLAIVFYAFSNYFKSQDGIASYILYFIFYIPCLVLDFVNYLIKELGLTTTPIYVLLVVELVLILLYVYIPKLLNQLSKKEGYPVIEDAVFLDNETNYSLHNEVKLDLSKKLTNFNINPTTDSDGNAVGGNGNRFNYSLSMWLYINNYDHIETENISETNILNFNNGLPKLTIANSREKSSQIYVYYSNNQKDTVNIDIPYQKWNNVVFNYFSTHVDMFINGNLEKTFDFNDSNYPDYSKNISNEIIVGGENEITGAICNVRYYKENLSERKIVNFYNLLKNKNPPTYNL</sequence>
<feature type="transmembrane region" description="Helical" evidence="1">
    <location>
        <begin position="12"/>
        <end position="33"/>
    </location>
</feature>
<dbReference type="EMBL" id="MN740223">
    <property type="protein sequence ID" value="QHT94506.1"/>
    <property type="molecule type" value="Genomic_DNA"/>
</dbReference>
<feature type="transmembrane region" description="Helical" evidence="1">
    <location>
        <begin position="104"/>
        <end position="129"/>
    </location>
</feature>
<dbReference type="Pfam" id="PF13385">
    <property type="entry name" value="Laminin_G_3"/>
    <property type="match status" value="1"/>
</dbReference>
<reference evidence="2" key="1">
    <citation type="journal article" date="2020" name="Nature">
        <title>Giant virus diversity and host interactions through global metagenomics.</title>
        <authorList>
            <person name="Schulz F."/>
            <person name="Roux S."/>
            <person name="Paez-Espino D."/>
            <person name="Jungbluth S."/>
            <person name="Walsh D.A."/>
            <person name="Denef V.J."/>
            <person name="McMahon K.D."/>
            <person name="Konstantinidis K.T."/>
            <person name="Eloe-Fadrosh E.A."/>
            <person name="Kyrpides N.C."/>
            <person name="Woyke T."/>
        </authorList>
    </citation>
    <scope>NUCLEOTIDE SEQUENCE</scope>
    <source>
        <strain evidence="2">GVMAG-M-3300024258-28</strain>
    </source>
</reference>
<name>A0A6C0IPY7_9ZZZZ</name>
<dbReference type="Gene3D" id="2.60.120.200">
    <property type="match status" value="1"/>
</dbReference>
<proteinExistence type="predicted"/>
<dbReference type="InterPro" id="IPR013320">
    <property type="entry name" value="ConA-like_dom_sf"/>
</dbReference>
<feature type="transmembrane region" description="Helical" evidence="1">
    <location>
        <begin position="76"/>
        <end position="98"/>
    </location>
</feature>
<keyword evidence="1" id="KW-0472">Membrane</keyword>
<feature type="transmembrane region" description="Helical" evidence="1">
    <location>
        <begin position="141"/>
        <end position="161"/>
    </location>
</feature>
<feature type="transmembrane region" description="Helical" evidence="1">
    <location>
        <begin position="45"/>
        <end position="64"/>
    </location>
</feature>
<keyword evidence="1" id="KW-0812">Transmembrane</keyword>
<protein>
    <submittedName>
        <fullName evidence="2">Uncharacterized protein</fullName>
    </submittedName>
</protein>
<accession>A0A6C0IPY7</accession>
<dbReference type="AlphaFoldDB" id="A0A6C0IPY7"/>